<protein>
    <submittedName>
        <fullName evidence="1">Uncharacterized protein</fullName>
    </submittedName>
</protein>
<evidence type="ECO:0000313" key="2">
    <source>
        <dbReference type="Proteomes" id="UP001160148"/>
    </source>
</evidence>
<sequence>MQTLSVFNFRIYFKNKNIGCTICKCIKQNLLDHKGSHVSAEWINGEVYPSGSSLEKKKTNLRKKIAKHKSSIAHLNARKIVTESEKNVMDEHIFKVKAAEHESTARIFRTPYSIAKYQRPYTDLPKMTDLQILNGPEMGRVLQSNVSCSNIIDHIALEMRKKLL</sequence>
<gene>
    <name evidence="1" type="ORF">MEUPH1_LOCUS11355</name>
</gene>
<reference evidence="1 2" key="1">
    <citation type="submission" date="2023-01" db="EMBL/GenBank/DDBJ databases">
        <authorList>
            <person name="Whitehead M."/>
        </authorList>
    </citation>
    <scope>NUCLEOTIDE SEQUENCE [LARGE SCALE GENOMIC DNA]</scope>
</reference>
<proteinExistence type="predicted"/>
<dbReference type="EMBL" id="CARXXK010000002">
    <property type="protein sequence ID" value="CAI6355512.1"/>
    <property type="molecule type" value="Genomic_DNA"/>
</dbReference>
<accession>A0AAV0WIN3</accession>
<name>A0AAV0WIN3_9HEMI</name>
<dbReference type="AlphaFoldDB" id="A0AAV0WIN3"/>
<keyword evidence="2" id="KW-1185">Reference proteome</keyword>
<comment type="caution">
    <text evidence="1">The sequence shown here is derived from an EMBL/GenBank/DDBJ whole genome shotgun (WGS) entry which is preliminary data.</text>
</comment>
<dbReference type="Proteomes" id="UP001160148">
    <property type="component" value="Unassembled WGS sequence"/>
</dbReference>
<evidence type="ECO:0000313" key="1">
    <source>
        <dbReference type="EMBL" id="CAI6355512.1"/>
    </source>
</evidence>
<dbReference type="PANTHER" id="PTHR46880">
    <property type="entry name" value="RAS-ASSOCIATING DOMAIN-CONTAINING PROTEIN"/>
    <property type="match status" value="1"/>
</dbReference>
<organism evidence="1 2">
    <name type="scientific">Macrosiphum euphorbiae</name>
    <name type="common">potato aphid</name>
    <dbReference type="NCBI Taxonomy" id="13131"/>
    <lineage>
        <taxon>Eukaryota</taxon>
        <taxon>Metazoa</taxon>
        <taxon>Ecdysozoa</taxon>
        <taxon>Arthropoda</taxon>
        <taxon>Hexapoda</taxon>
        <taxon>Insecta</taxon>
        <taxon>Pterygota</taxon>
        <taxon>Neoptera</taxon>
        <taxon>Paraneoptera</taxon>
        <taxon>Hemiptera</taxon>
        <taxon>Sternorrhyncha</taxon>
        <taxon>Aphidomorpha</taxon>
        <taxon>Aphidoidea</taxon>
        <taxon>Aphididae</taxon>
        <taxon>Macrosiphini</taxon>
        <taxon>Macrosiphum</taxon>
    </lineage>
</organism>
<dbReference type="PANTHER" id="PTHR46880:SF8">
    <property type="entry name" value="E3 SUMO-PROTEIN LIGASE KIAA1586"/>
    <property type="match status" value="1"/>
</dbReference>